<comment type="similarity">
    <text evidence="5 24">Belongs to the TPP enzyme family.</text>
</comment>
<evidence type="ECO:0000256" key="2">
    <source>
        <dbReference type="ARBA" id="ARBA00001964"/>
    </source>
</evidence>
<protein>
    <recommendedName>
        <fullName evidence="21">2-hydroxyacyl-CoA lyase 1</fullName>
        <ecNumber evidence="17">4.1.2.63</ecNumber>
    </recommendedName>
    <alternativeName>
        <fullName evidence="22">2-hydroxyphytanoyl-CoA lyase</fullName>
    </alternativeName>
    <alternativeName>
        <fullName evidence="23">Phytanoyl-CoA 2-hydroxylase 2</fullName>
    </alternativeName>
</protein>
<dbReference type="GO" id="GO:0030976">
    <property type="term" value="F:thiamine pyrophosphate binding"/>
    <property type="evidence" value="ECO:0007669"/>
    <property type="project" value="InterPro"/>
</dbReference>
<dbReference type="PANTHER" id="PTHR43710">
    <property type="entry name" value="2-HYDROXYACYL-COA LYASE"/>
    <property type="match status" value="1"/>
</dbReference>
<dbReference type="InterPro" id="IPR012000">
    <property type="entry name" value="Thiamin_PyroP_enz_cen_dom"/>
</dbReference>
<dbReference type="InterPro" id="IPR045025">
    <property type="entry name" value="HACL1-like"/>
</dbReference>
<organism evidence="28">
    <name type="scientific">Daphnia magna</name>
    <dbReference type="NCBI Taxonomy" id="35525"/>
    <lineage>
        <taxon>Eukaryota</taxon>
        <taxon>Metazoa</taxon>
        <taxon>Ecdysozoa</taxon>
        <taxon>Arthropoda</taxon>
        <taxon>Crustacea</taxon>
        <taxon>Branchiopoda</taxon>
        <taxon>Diplostraca</taxon>
        <taxon>Cladocera</taxon>
        <taxon>Anomopoda</taxon>
        <taxon>Daphniidae</taxon>
        <taxon>Daphnia</taxon>
    </lineage>
</organism>
<evidence type="ECO:0000259" key="26">
    <source>
        <dbReference type="Pfam" id="PF02775"/>
    </source>
</evidence>
<feature type="domain" description="Thiamine pyrophosphate enzyme N-terminal TPP-binding" evidence="27">
    <location>
        <begin position="47"/>
        <end position="161"/>
    </location>
</feature>
<dbReference type="Pfam" id="PF02776">
    <property type="entry name" value="TPP_enzyme_N"/>
    <property type="match status" value="1"/>
</dbReference>
<reference evidence="28" key="1">
    <citation type="submission" date="2015-10" db="EMBL/GenBank/DDBJ databases">
        <title>Daphnia magna gene sets from two clonal populations assembled and annotated with EvidentialGene.</title>
        <authorList>
            <person name="Gilbert D."/>
            <person name="Podicheti R."/>
            <person name="Orsini L."/>
            <person name="Colbourne J."/>
            <person name="Pfrender M."/>
        </authorList>
    </citation>
    <scope>NUCLEOTIDE SEQUENCE</scope>
</reference>
<keyword evidence="9" id="KW-0276">Fatty acid metabolism</keyword>
<comment type="catalytic activity">
    <reaction evidence="20">
        <text>2-hydroxyphytanoyl-CoA = 2,6,10,14-tetramethylpentadecanal + formyl-CoA</text>
        <dbReference type="Rhea" id="RHEA:25355"/>
        <dbReference type="ChEBI" id="CHEBI:49189"/>
        <dbReference type="ChEBI" id="CHEBI:57334"/>
        <dbReference type="ChEBI" id="CHEBI:57376"/>
    </reaction>
    <physiologicalReaction direction="left-to-right" evidence="20">
        <dbReference type="Rhea" id="RHEA:25356"/>
    </physiologicalReaction>
</comment>
<dbReference type="CDD" id="cd02004">
    <property type="entry name" value="TPP_BZL_OCoD_HPCL"/>
    <property type="match status" value="1"/>
</dbReference>
<evidence type="ECO:0000259" key="25">
    <source>
        <dbReference type="Pfam" id="PF00205"/>
    </source>
</evidence>
<comment type="catalytic activity">
    <reaction evidence="18">
        <text>2-hydroxyoctadecanoyl-CoA = heptadecanal + formyl-CoA</text>
        <dbReference type="Rhea" id="RHEA:55196"/>
        <dbReference type="ChEBI" id="CHEBI:57376"/>
        <dbReference type="ChEBI" id="CHEBI:74116"/>
        <dbReference type="ChEBI" id="CHEBI:138631"/>
    </reaction>
    <physiologicalReaction direction="left-to-right" evidence="18">
        <dbReference type="Rhea" id="RHEA:55197"/>
    </physiologicalReaction>
</comment>
<keyword evidence="10" id="KW-0460">Magnesium</keyword>
<dbReference type="FunFam" id="3.40.50.970:FF:000038">
    <property type="entry name" value="2-hydroxyacyl-CoA lyase 1 isoform X1"/>
    <property type="match status" value="1"/>
</dbReference>
<evidence type="ECO:0000256" key="15">
    <source>
        <dbReference type="ARBA" id="ARBA00044451"/>
    </source>
</evidence>
<evidence type="ECO:0000256" key="23">
    <source>
        <dbReference type="ARBA" id="ARBA00081652"/>
    </source>
</evidence>
<dbReference type="GO" id="GO:0005777">
    <property type="term" value="C:peroxisome"/>
    <property type="evidence" value="ECO:0007669"/>
    <property type="project" value="UniProtKB-SubCell"/>
</dbReference>
<comment type="catalytic activity">
    <reaction evidence="19">
        <text>2-hydroxy-3-methylhexadecanoyl-CoA = 2-methylpentadecanal + formyl-CoA</text>
        <dbReference type="Rhea" id="RHEA:25379"/>
        <dbReference type="ChEBI" id="CHEBI:49190"/>
        <dbReference type="ChEBI" id="CHEBI:57376"/>
        <dbReference type="ChEBI" id="CHEBI:58784"/>
    </reaction>
    <physiologicalReaction direction="left-to-right" evidence="19">
        <dbReference type="Rhea" id="RHEA:25380"/>
    </physiologicalReaction>
</comment>
<evidence type="ECO:0000256" key="19">
    <source>
        <dbReference type="ARBA" id="ARBA00050321"/>
    </source>
</evidence>
<dbReference type="GO" id="GO:0001561">
    <property type="term" value="P:fatty acid alpha-oxidation"/>
    <property type="evidence" value="ECO:0007669"/>
    <property type="project" value="UniProtKB-ARBA"/>
</dbReference>
<evidence type="ECO:0000256" key="14">
    <source>
        <dbReference type="ARBA" id="ARBA00023239"/>
    </source>
</evidence>
<evidence type="ECO:0000256" key="24">
    <source>
        <dbReference type="RuleBase" id="RU362132"/>
    </source>
</evidence>
<proteinExistence type="inferred from homology"/>
<comment type="subcellular location">
    <subcellularLocation>
        <location evidence="3">Peroxisome</location>
    </subcellularLocation>
</comment>
<dbReference type="InterPro" id="IPR029061">
    <property type="entry name" value="THDP-binding"/>
</dbReference>
<evidence type="ECO:0000256" key="13">
    <source>
        <dbReference type="ARBA" id="ARBA00023140"/>
    </source>
</evidence>
<name>A0A0N8A4N2_9CRUS</name>
<evidence type="ECO:0000256" key="11">
    <source>
        <dbReference type="ARBA" id="ARBA00023052"/>
    </source>
</evidence>
<dbReference type="Gene3D" id="3.40.50.970">
    <property type="match status" value="2"/>
</dbReference>
<feature type="domain" description="Thiamine pyrophosphate enzyme TPP-binding" evidence="26">
    <location>
        <begin position="432"/>
        <end position="591"/>
    </location>
</feature>
<keyword evidence="8" id="KW-0479">Metal-binding</keyword>
<comment type="cofactor">
    <cofactor evidence="1">
        <name>Mg(2+)</name>
        <dbReference type="ChEBI" id="CHEBI:18420"/>
    </cofactor>
</comment>
<dbReference type="SUPFAM" id="SSF52467">
    <property type="entry name" value="DHS-like NAD/FAD-binding domain"/>
    <property type="match status" value="1"/>
</dbReference>
<dbReference type="InterPro" id="IPR011766">
    <property type="entry name" value="TPP_enzyme_TPP-bd"/>
</dbReference>
<evidence type="ECO:0000256" key="17">
    <source>
        <dbReference type="ARBA" id="ARBA00044518"/>
    </source>
</evidence>
<evidence type="ECO:0000256" key="21">
    <source>
        <dbReference type="ARBA" id="ARBA00069582"/>
    </source>
</evidence>
<evidence type="ECO:0000256" key="8">
    <source>
        <dbReference type="ARBA" id="ARBA00022723"/>
    </source>
</evidence>
<evidence type="ECO:0000256" key="16">
    <source>
        <dbReference type="ARBA" id="ARBA00044454"/>
    </source>
</evidence>
<evidence type="ECO:0000259" key="27">
    <source>
        <dbReference type="Pfam" id="PF02776"/>
    </source>
</evidence>
<comment type="pathway">
    <text evidence="4">Lipid metabolism; fatty acid metabolism.</text>
</comment>
<dbReference type="EMBL" id="GDIP01221885">
    <property type="protein sequence ID" value="JAJ01517.1"/>
    <property type="molecule type" value="Transcribed_RNA"/>
</dbReference>
<dbReference type="OrthoDB" id="16262at2759"/>
<comment type="catalytic activity">
    <reaction evidence="15">
        <text>a 2-hydroxy-3-methyl fatty acyl-CoA = a 2-methyl-branched fatty aldehyde + formyl-CoA</text>
        <dbReference type="Rhea" id="RHEA:25375"/>
        <dbReference type="ChEBI" id="CHEBI:49188"/>
        <dbReference type="ChEBI" id="CHEBI:57376"/>
        <dbReference type="ChEBI" id="CHEBI:58783"/>
        <dbReference type="EC" id="4.1.2.63"/>
    </reaction>
    <physiologicalReaction direction="left-to-right" evidence="15">
        <dbReference type="Rhea" id="RHEA:25376"/>
    </physiologicalReaction>
</comment>
<evidence type="ECO:0000256" key="18">
    <source>
        <dbReference type="ARBA" id="ARBA00048738"/>
    </source>
</evidence>
<evidence type="ECO:0000256" key="7">
    <source>
        <dbReference type="ARBA" id="ARBA00022553"/>
    </source>
</evidence>
<dbReference type="InterPro" id="IPR012001">
    <property type="entry name" value="Thiamin_PyroP_enz_TPP-bd_dom"/>
</dbReference>
<dbReference type="GO" id="GO:0000287">
    <property type="term" value="F:magnesium ion binding"/>
    <property type="evidence" value="ECO:0007669"/>
    <property type="project" value="InterPro"/>
</dbReference>
<keyword evidence="11 24" id="KW-0786">Thiamine pyrophosphate</keyword>
<evidence type="ECO:0000256" key="4">
    <source>
        <dbReference type="ARBA" id="ARBA00004872"/>
    </source>
</evidence>
<evidence type="ECO:0000256" key="20">
    <source>
        <dbReference type="ARBA" id="ARBA00051426"/>
    </source>
</evidence>
<dbReference type="Pfam" id="PF02775">
    <property type="entry name" value="TPP_enzyme_C"/>
    <property type="match status" value="1"/>
</dbReference>
<keyword evidence="13" id="KW-0576">Peroxisome</keyword>
<dbReference type="EMBL" id="GDIP01210277">
    <property type="protein sequence ID" value="JAJ13125.1"/>
    <property type="molecule type" value="Transcribed_RNA"/>
</dbReference>
<dbReference type="CDD" id="cd07035">
    <property type="entry name" value="TPP_PYR_POX_like"/>
    <property type="match status" value="1"/>
</dbReference>
<keyword evidence="14 28" id="KW-0456">Lyase</keyword>
<dbReference type="GO" id="GO:0106359">
    <property type="term" value="F:2-hydroxyacyl-CoA lyase activity"/>
    <property type="evidence" value="ECO:0007669"/>
    <property type="project" value="UniProtKB-EC"/>
</dbReference>
<feature type="domain" description="Thiamine pyrophosphate enzyme central" evidence="25">
    <location>
        <begin position="237"/>
        <end position="365"/>
    </location>
</feature>
<comment type="catalytic activity">
    <reaction evidence="16">
        <text>an (R)-2-hydroxy-long-chain-fatty acyl-CoA = a long-chain fatty aldehyde + formyl-CoA</text>
        <dbReference type="Rhea" id="RHEA:67444"/>
        <dbReference type="ChEBI" id="CHEBI:17176"/>
        <dbReference type="ChEBI" id="CHEBI:57376"/>
        <dbReference type="ChEBI" id="CHEBI:170012"/>
        <dbReference type="EC" id="4.1.2.63"/>
    </reaction>
    <physiologicalReaction direction="left-to-right" evidence="16">
        <dbReference type="Rhea" id="RHEA:67445"/>
    </physiologicalReaction>
</comment>
<evidence type="ECO:0000313" key="28">
    <source>
        <dbReference type="EMBL" id="JAJ13125.1"/>
    </source>
</evidence>
<evidence type="ECO:0000256" key="12">
    <source>
        <dbReference type="ARBA" id="ARBA00023098"/>
    </source>
</evidence>
<keyword evidence="7" id="KW-0597">Phosphoprotein</keyword>
<dbReference type="SUPFAM" id="SSF52518">
    <property type="entry name" value="Thiamin diphosphate-binding fold (THDP-binding)"/>
    <property type="match status" value="2"/>
</dbReference>
<evidence type="ECO:0000256" key="5">
    <source>
        <dbReference type="ARBA" id="ARBA00007812"/>
    </source>
</evidence>
<dbReference type="EC" id="4.1.2.63" evidence="17"/>
<dbReference type="EMBL" id="GDIP01222979">
    <property type="protein sequence ID" value="JAJ00423.1"/>
    <property type="molecule type" value="Transcribed_RNA"/>
</dbReference>
<dbReference type="FunFam" id="3.40.50.970:FF:000027">
    <property type="entry name" value="2-hydroxyacyl-CoA lyase 1"/>
    <property type="match status" value="1"/>
</dbReference>
<dbReference type="FunFam" id="3.40.50.1220:FF:000006">
    <property type="entry name" value="2-hydroxyacyl-CoA lyase 1"/>
    <property type="match status" value="1"/>
</dbReference>
<evidence type="ECO:0000256" key="3">
    <source>
        <dbReference type="ARBA" id="ARBA00004275"/>
    </source>
</evidence>
<sequence>MNRARSIAINFIGVAHHGSSIQSLKPYPVFSLFKYYSRKAQKKESEMDGNTILAKALKQQGVEYMFGIVGIPVIDVAIAAQREGIKYIGMRNEQSACYAAQAIGYLTKKPGACLAVSGPGLLHTIGGMANAQSNGWPLVVIGGSSDTSQEGLGAFQECPQVEATRLFCKYSARPASLSMIPLHVEKAVRVATYGRPGAVYLDFPGDLLGRTESGEEIENPLPLLEPPKSCAELSDIMRAVDLLKSAQRPLLVVGKGAAYSRAEEVINQFVRMTNIPVLATPMGKGVVDDGDINSVAPARSLALQKADVILVLGARLNWILHFGRPPRFDSKVKIIQVDIQPEEVHNSVQSSVALVGDVGAIMNQLTAQSQSASLKYNDNSEWWASLRSKCESNKVFITGMTKDVSVPLNYFAVLSTVQKLIPKDSIIVSEGANTMDIGRSILSNRLPRHRLDAGSFGTMGVGPAFAVAAAMYCRDREPTKRVICVEGDSAIGFSGMEIETMLRYNLPVIIVVVNNNGIYNGLDPETWAIVREGQDPTIATPPLSLLPECHYEKLAQLGQNGRGFLCKTIEELNSALKQAIDHTSGPSLINVLISPVAQRKPQEHDWLTRSKL</sequence>
<comment type="cofactor">
    <cofactor evidence="2">
        <name>thiamine diphosphate</name>
        <dbReference type="ChEBI" id="CHEBI:58937"/>
    </cofactor>
</comment>
<dbReference type="AlphaFoldDB" id="A0A0N8A4N2"/>
<dbReference type="InterPro" id="IPR029035">
    <property type="entry name" value="DHS-like_NAD/FAD-binding_dom"/>
</dbReference>
<accession>A0A0N8A4N2</accession>
<evidence type="ECO:0000256" key="22">
    <source>
        <dbReference type="ARBA" id="ARBA00075677"/>
    </source>
</evidence>
<evidence type="ECO:0000256" key="9">
    <source>
        <dbReference type="ARBA" id="ARBA00022832"/>
    </source>
</evidence>
<dbReference type="Pfam" id="PF00205">
    <property type="entry name" value="TPP_enzyme_M"/>
    <property type="match status" value="1"/>
</dbReference>
<dbReference type="Gene3D" id="3.40.50.1220">
    <property type="entry name" value="TPP-binding domain"/>
    <property type="match status" value="1"/>
</dbReference>
<evidence type="ECO:0000256" key="1">
    <source>
        <dbReference type="ARBA" id="ARBA00001946"/>
    </source>
</evidence>
<dbReference type="PANTHER" id="PTHR43710:SF2">
    <property type="entry name" value="2-HYDROXYACYL-COA LYASE 1"/>
    <property type="match status" value="1"/>
</dbReference>
<evidence type="ECO:0000256" key="10">
    <source>
        <dbReference type="ARBA" id="ARBA00022842"/>
    </source>
</evidence>
<comment type="subunit">
    <text evidence="6">Homotetramer.</text>
</comment>
<reference evidence="28" key="2">
    <citation type="submission" date="2015-10" db="EMBL/GenBank/DDBJ databases">
        <authorList>
            <person name="Gilbert D.G."/>
        </authorList>
    </citation>
    <scope>NUCLEOTIDE SEQUENCE</scope>
</reference>
<keyword evidence="12" id="KW-0443">Lipid metabolism</keyword>
<dbReference type="EMBL" id="GDIP01211380">
    <property type="protein sequence ID" value="JAJ12022.1"/>
    <property type="molecule type" value="Transcribed_RNA"/>
</dbReference>
<evidence type="ECO:0000256" key="6">
    <source>
        <dbReference type="ARBA" id="ARBA00011881"/>
    </source>
</evidence>